<feature type="domain" description="SnoaL-like" evidence="1">
    <location>
        <begin position="12"/>
        <end position="142"/>
    </location>
</feature>
<dbReference type="AlphaFoldDB" id="A0A2T3XYY5"/>
<evidence type="ECO:0000259" key="1">
    <source>
        <dbReference type="Pfam" id="PF13577"/>
    </source>
</evidence>
<dbReference type="Proteomes" id="UP000240638">
    <property type="component" value="Unassembled WGS sequence"/>
</dbReference>
<reference evidence="2 3" key="1">
    <citation type="submission" date="2018-03" db="EMBL/GenBank/DDBJ databases">
        <title>Whole genome analyses suggest that Burkholderia sensu lato contains two further novel genera in the rhizoxinica-symbiotica group Mycetohabitans gen. nov., and Trinickia gen. nov.: implications for the evolution of diazotrophy and nodulation in the Burkholderiaceae.</title>
        <authorList>
            <person name="Estrada De Los Santos P."/>
            <person name="Palmer M."/>
            <person name="Chavez-Ramirez B."/>
            <person name="Steenkamp E.T."/>
            <person name="Hirsch A.M."/>
            <person name="Manyaka P."/>
            <person name="Maluk M."/>
            <person name="Lafos M."/>
            <person name="Crook M."/>
            <person name="Gross E."/>
            <person name="Simon M.F."/>
            <person name="Bueno Dos Reis Junior F."/>
            <person name="Poole P.S."/>
            <person name="Venter S.N."/>
            <person name="James E.K."/>
        </authorList>
    </citation>
    <scope>NUCLEOTIDE SEQUENCE [LARGE SCALE GENOMIC DNA]</scope>
    <source>
        <strain evidence="2 3">JPY-366</strain>
    </source>
</reference>
<organism evidence="2 3">
    <name type="scientific">Trinickia symbiotica</name>
    <dbReference type="NCBI Taxonomy" id="863227"/>
    <lineage>
        <taxon>Bacteria</taxon>
        <taxon>Pseudomonadati</taxon>
        <taxon>Pseudomonadota</taxon>
        <taxon>Betaproteobacteria</taxon>
        <taxon>Burkholderiales</taxon>
        <taxon>Burkholderiaceae</taxon>
        <taxon>Trinickia</taxon>
    </lineage>
</organism>
<dbReference type="Gene3D" id="3.10.450.50">
    <property type="match status" value="1"/>
</dbReference>
<accession>A0A2T3XYY5</accession>
<dbReference type="InterPro" id="IPR032710">
    <property type="entry name" value="NTF2-like_dom_sf"/>
</dbReference>
<gene>
    <name evidence="2" type="ORF">C9I57_03545</name>
</gene>
<proteinExistence type="predicted"/>
<dbReference type="Pfam" id="PF13577">
    <property type="entry name" value="SnoaL_4"/>
    <property type="match status" value="1"/>
</dbReference>
<dbReference type="CDD" id="cd00531">
    <property type="entry name" value="NTF2_like"/>
    <property type="match status" value="1"/>
</dbReference>
<dbReference type="InterPro" id="IPR037401">
    <property type="entry name" value="SnoaL-like"/>
</dbReference>
<comment type="caution">
    <text evidence="2">The sequence shown here is derived from an EMBL/GenBank/DDBJ whole genome shotgun (WGS) entry which is preliminary data.</text>
</comment>
<dbReference type="SUPFAM" id="SSF54427">
    <property type="entry name" value="NTF2-like"/>
    <property type="match status" value="1"/>
</dbReference>
<evidence type="ECO:0000313" key="3">
    <source>
        <dbReference type="Proteomes" id="UP000240638"/>
    </source>
</evidence>
<sequence>MENRTMTLDEFTALHEISQTKYRYLRAVDTQDWELLRSCFTDDASVWYNQGKFTAEGPDNIIARLKAWFLPVVYSSHIALQPEIELTGPDTAKGTWRLQDIVHFKGPVPDPVRNLTGGEEITGAGYYYDDYRCVNGQWKIARTGYVRLFEQIARRAGRGDVEVKAVDERGVIKAA</sequence>
<evidence type="ECO:0000313" key="2">
    <source>
        <dbReference type="EMBL" id="PTB21733.1"/>
    </source>
</evidence>
<protein>
    <recommendedName>
        <fullName evidence="1">SnoaL-like domain-containing protein</fullName>
    </recommendedName>
</protein>
<dbReference type="EMBL" id="PYUC01000002">
    <property type="protein sequence ID" value="PTB21733.1"/>
    <property type="molecule type" value="Genomic_DNA"/>
</dbReference>
<name>A0A2T3XYY5_9BURK</name>